<dbReference type="Pfam" id="PF00701">
    <property type="entry name" value="DHDPS"/>
    <property type="match status" value="1"/>
</dbReference>
<comment type="caution">
    <text evidence="6">The sequence shown here is derived from an EMBL/GenBank/DDBJ whole genome shotgun (WGS) entry which is preliminary data.</text>
</comment>
<dbReference type="Proteomes" id="UP000662259">
    <property type="component" value="Unassembled WGS sequence"/>
</dbReference>
<evidence type="ECO:0000256" key="2">
    <source>
        <dbReference type="ARBA" id="ARBA00023239"/>
    </source>
</evidence>
<proteinExistence type="inferred from homology"/>
<keyword evidence="2 3" id="KW-0456">Lyase</keyword>
<dbReference type="RefSeq" id="WP_113541595.1">
    <property type="nucleotide sequence ID" value="NZ_WIEC01000010.1"/>
</dbReference>
<dbReference type="PRINTS" id="PR00146">
    <property type="entry name" value="DHPICSNTHASE"/>
</dbReference>
<organism evidence="6 7">
    <name type="scientific">Rhizobium leguminosarum bv. viciae</name>
    <dbReference type="NCBI Taxonomy" id="387"/>
    <lineage>
        <taxon>Bacteria</taxon>
        <taxon>Pseudomonadati</taxon>
        <taxon>Pseudomonadota</taxon>
        <taxon>Alphaproteobacteria</taxon>
        <taxon>Hyphomicrobiales</taxon>
        <taxon>Rhizobiaceae</taxon>
        <taxon>Rhizobium/Agrobacterium group</taxon>
        <taxon>Rhizobium</taxon>
    </lineage>
</organism>
<evidence type="ECO:0000256" key="4">
    <source>
        <dbReference type="PIRSR" id="PIRSR001365-1"/>
    </source>
</evidence>
<sequence>MKKEDLHGYVPAIATPFSNTGEIMEDAFVELFEFLIGRGATTICIAGDNGESWALSADERGRLVRLAKDTAKSRVRVMMGISAPTIAASLAYVRAAEENGADVLLSMPQTYVLKASEAELMARFDKVSAATAKPLVLYNSPRRMGFSLSVDQIKTLLNNHNVIGIKESQRDYFHHTHLLQRLGDKMSVMTGPCHYILPNFALGAKGFIATGPEFTDLKPSDMAAVGAGAPDLTWRHAHYQLTVLYELLMGTATWPASFKAALNLIGLPAGVPRDPVMPATVDDIEKIKHTFDQLGISYS</sequence>
<name>A0A8I2KHS3_RHILV</name>
<dbReference type="AlphaFoldDB" id="A0A8I2KHS3"/>
<dbReference type="InterPro" id="IPR002220">
    <property type="entry name" value="DapA-like"/>
</dbReference>
<dbReference type="InterPro" id="IPR013785">
    <property type="entry name" value="Aldolase_TIM"/>
</dbReference>
<comment type="similarity">
    <text evidence="1 3">Belongs to the DapA family.</text>
</comment>
<dbReference type="GO" id="GO:0008840">
    <property type="term" value="F:4-hydroxy-tetrahydrodipicolinate synthase activity"/>
    <property type="evidence" value="ECO:0007669"/>
    <property type="project" value="TreeGrafter"/>
</dbReference>
<feature type="binding site" evidence="5">
    <location>
        <position position="208"/>
    </location>
    <ligand>
        <name>pyruvate</name>
        <dbReference type="ChEBI" id="CHEBI:15361"/>
    </ligand>
</feature>
<evidence type="ECO:0000313" key="6">
    <source>
        <dbReference type="EMBL" id="NKM48252.1"/>
    </source>
</evidence>
<gene>
    <name evidence="6" type="ORF">GFL91_25445</name>
</gene>
<feature type="active site" description="Schiff-base intermediate with substrate" evidence="4">
    <location>
        <position position="166"/>
    </location>
</feature>
<evidence type="ECO:0000256" key="5">
    <source>
        <dbReference type="PIRSR" id="PIRSR001365-2"/>
    </source>
</evidence>
<reference evidence="6" key="1">
    <citation type="submission" date="2019-10" db="EMBL/GenBank/DDBJ databases">
        <title>Rhizobium leguminosarum symbiovar viciae collection.</title>
        <authorList>
            <person name="Boivin S."/>
            <person name="Lepetit M."/>
        </authorList>
    </citation>
    <scope>NUCLEOTIDE SEQUENCE</scope>
    <source>
        <strain evidence="6">L143</strain>
    </source>
</reference>
<dbReference type="PANTHER" id="PTHR12128:SF66">
    <property type="entry name" value="4-HYDROXY-2-OXOGLUTARATE ALDOLASE, MITOCHONDRIAL"/>
    <property type="match status" value="1"/>
</dbReference>
<dbReference type="PANTHER" id="PTHR12128">
    <property type="entry name" value="DIHYDRODIPICOLINATE SYNTHASE"/>
    <property type="match status" value="1"/>
</dbReference>
<feature type="active site" description="Proton donor/acceptor" evidence="4">
    <location>
        <position position="138"/>
    </location>
</feature>
<accession>A0A8I2KHS3</accession>
<evidence type="ECO:0000256" key="3">
    <source>
        <dbReference type="PIRNR" id="PIRNR001365"/>
    </source>
</evidence>
<dbReference type="PIRSF" id="PIRSF001365">
    <property type="entry name" value="DHDPS"/>
    <property type="match status" value="1"/>
</dbReference>
<evidence type="ECO:0000256" key="1">
    <source>
        <dbReference type="ARBA" id="ARBA00007592"/>
    </source>
</evidence>
<evidence type="ECO:0000313" key="7">
    <source>
        <dbReference type="Proteomes" id="UP000662259"/>
    </source>
</evidence>
<dbReference type="CDD" id="cd00408">
    <property type="entry name" value="DHDPS-like"/>
    <property type="match status" value="1"/>
</dbReference>
<dbReference type="SUPFAM" id="SSF51569">
    <property type="entry name" value="Aldolase"/>
    <property type="match status" value="1"/>
</dbReference>
<dbReference type="SMART" id="SM01130">
    <property type="entry name" value="DHDPS"/>
    <property type="match status" value="1"/>
</dbReference>
<dbReference type="Gene3D" id="3.20.20.70">
    <property type="entry name" value="Aldolase class I"/>
    <property type="match status" value="1"/>
</dbReference>
<protein>
    <submittedName>
        <fullName evidence="6">Dihydrodipicolinate synthase family protein</fullName>
    </submittedName>
</protein>
<dbReference type="EMBL" id="WIEZ01000015">
    <property type="protein sequence ID" value="NKM48252.1"/>
    <property type="molecule type" value="Genomic_DNA"/>
</dbReference>